<reference evidence="3" key="1">
    <citation type="submission" date="2020-07" db="EMBL/GenBank/DDBJ databases">
        <title>Huge and variable diversity of episymbiotic CPR bacteria and DPANN archaea in groundwater ecosystems.</title>
        <authorList>
            <person name="He C.Y."/>
            <person name="Keren R."/>
            <person name="Whittaker M."/>
            <person name="Farag I.F."/>
            <person name="Doudna J."/>
            <person name="Cate J.H.D."/>
            <person name="Banfield J.F."/>
        </authorList>
    </citation>
    <scope>NUCLEOTIDE SEQUENCE</scope>
    <source>
        <strain evidence="3">NC_groundwater_1860_Pr3_B-0.1um_51_7</strain>
    </source>
</reference>
<keyword evidence="1" id="KW-0732">Signal</keyword>
<dbReference type="Gene3D" id="3.10.310.50">
    <property type="match status" value="1"/>
</dbReference>
<feature type="signal peptide" evidence="1">
    <location>
        <begin position="1"/>
        <end position="21"/>
    </location>
</feature>
<accession>A0A9D6UMB3</accession>
<feature type="domain" description="TPM" evidence="2">
    <location>
        <begin position="33"/>
        <end position="132"/>
    </location>
</feature>
<evidence type="ECO:0000313" key="3">
    <source>
        <dbReference type="EMBL" id="MBI5078906.1"/>
    </source>
</evidence>
<dbReference type="Proteomes" id="UP000808761">
    <property type="component" value="Unassembled WGS sequence"/>
</dbReference>
<dbReference type="PANTHER" id="PTHR30373">
    <property type="entry name" value="UPF0603 PROTEIN YGCG"/>
    <property type="match status" value="1"/>
</dbReference>
<protein>
    <submittedName>
        <fullName evidence="3">TPM domain-containing protein</fullName>
    </submittedName>
</protein>
<feature type="non-terminal residue" evidence="3">
    <location>
        <position position="132"/>
    </location>
</feature>
<dbReference type="EMBL" id="JACRKR010000131">
    <property type="protein sequence ID" value="MBI5078906.1"/>
    <property type="molecule type" value="Genomic_DNA"/>
</dbReference>
<evidence type="ECO:0000259" key="2">
    <source>
        <dbReference type="Pfam" id="PF04536"/>
    </source>
</evidence>
<dbReference type="InterPro" id="IPR007621">
    <property type="entry name" value="TPM_dom"/>
</dbReference>
<gene>
    <name evidence="3" type="ORF">HZB08_02670</name>
</gene>
<evidence type="ECO:0000313" key="4">
    <source>
        <dbReference type="Proteomes" id="UP000808761"/>
    </source>
</evidence>
<evidence type="ECO:0000256" key="1">
    <source>
        <dbReference type="SAM" id="SignalP"/>
    </source>
</evidence>
<proteinExistence type="predicted"/>
<sequence>MKTKLLTFLCLIFLWCGTVLAKDAVFPPYGGFVNDFAGVLDPAMIKKMGELSYVLEQETSAELVVVTIKTTAPLDPKEYAVKLFKEWKIGKAGKDNGILILLSTDEQRVEIEVGYGLEGTVNDAKAGEIIDN</sequence>
<dbReference type="AlphaFoldDB" id="A0A9D6UMB3"/>
<dbReference type="Pfam" id="PF04536">
    <property type="entry name" value="TPM_phosphatase"/>
    <property type="match status" value="1"/>
</dbReference>
<feature type="chain" id="PRO_5038736347" evidence="1">
    <location>
        <begin position="22"/>
        <end position="132"/>
    </location>
</feature>
<organism evidence="3 4">
    <name type="scientific">Candidatus Saganbacteria bacterium</name>
    <dbReference type="NCBI Taxonomy" id="2575572"/>
    <lineage>
        <taxon>Bacteria</taxon>
        <taxon>Bacillati</taxon>
        <taxon>Saganbacteria</taxon>
    </lineage>
</organism>
<comment type="caution">
    <text evidence="3">The sequence shown here is derived from an EMBL/GenBank/DDBJ whole genome shotgun (WGS) entry which is preliminary data.</text>
</comment>
<dbReference type="PANTHER" id="PTHR30373:SF2">
    <property type="entry name" value="UPF0603 PROTEIN YGCG"/>
    <property type="match status" value="1"/>
</dbReference>
<name>A0A9D6UMB3_UNCSA</name>